<proteinExistence type="predicted"/>
<accession>A0A1L6TFA4</accession>
<gene>
    <name evidence="1" type="primary">flgK</name>
    <name evidence="1" type="ORF">KU39_3018</name>
</gene>
<reference evidence="1 2" key="1">
    <citation type="journal article" date="2014" name="Genome Announc.">
        <title>Comparative Genome Analysis of Two Isolates of the Fish Pathogen Piscirickettsia salmonis from Different Hosts Reveals Major Differences in Virulence-Associated Secretion Systems.</title>
        <authorList>
            <person name="Bohle H."/>
            <person name="Henriquez P."/>
            <person name="Grothusen H."/>
            <person name="Navas E."/>
            <person name="Sandoval A."/>
            <person name="Bustamante F."/>
            <person name="Bustos P."/>
            <person name="Mancilla M."/>
        </authorList>
    </citation>
    <scope>NUCLEOTIDE SEQUENCE [LARGE SCALE GENOMIC DNA]</scope>
    <source>
        <strain evidence="2">B1-32597</strain>
    </source>
</reference>
<keyword evidence="1" id="KW-0969">Cilium</keyword>
<dbReference type="AlphaFoldDB" id="A0A1L6TFA4"/>
<keyword evidence="1" id="KW-0282">Flagellum</keyword>
<dbReference type="OrthoDB" id="5618600at2"/>
<organism evidence="1 2">
    <name type="scientific">Piscirickettsia salmonis</name>
    <dbReference type="NCBI Taxonomy" id="1238"/>
    <lineage>
        <taxon>Bacteria</taxon>
        <taxon>Pseudomonadati</taxon>
        <taxon>Pseudomonadota</taxon>
        <taxon>Gammaproteobacteria</taxon>
        <taxon>Thiotrichales</taxon>
        <taxon>Piscirickettsiaceae</taxon>
        <taxon>Piscirickettsia</taxon>
    </lineage>
</organism>
<keyword evidence="1" id="KW-0966">Cell projection</keyword>
<evidence type="ECO:0000313" key="1">
    <source>
        <dbReference type="EMBL" id="ALB24191.1"/>
    </source>
</evidence>
<evidence type="ECO:0000313" key="2">
    <source>
        <dbReference type="Proteomes" id="UP000029558"/>
    </source>
</evidence>
<sequence length="96" mass="10902">MPPDNDGRNESIGQLEKLKLVLQGQDEGAEGPLNKKPVSFIKEKIKEHCNDKIKRKNTESIGFFLQKVEVLLSSFPEIDDVCGIDWVAFKEEDVEE</sequence>
<protein>
    <submittedName>
        <fullName evidence="1">Flagellar hook-associated protein FlgK</fullName>
    </submittedName>
</protein>
<dbReference type="RefSeq" id="WP_017377550.1">
    <property type="nucleotide sequence ID" value="NZ_CP012508.1"/>
</dbReference>
<name>A0A1L6TFA4_PISSA</name>
<dbReference type="Proteomes" id="UP000029558">
    <property type="component" value="Chromosome"/>
</dbReference>
<dbReference type="EMBL" id="CP012508">
    <property type="protein sequence ID" value="ALB24191.1"/>
    <property type="molecule type" value="Genomic_DNA"/>
</dbReference>